<comment type="subcellular location">
    <subcellularLocation>
        <location evidence="1">Secreted</location>
    </subcellularLocation>
</comment>
<keyword evidence="3" id="KW-0732">Signal</keyword>
<accession>A0A8H5LHG3</accession>
<evidence type="ECO:0000256" key="2">
    <source>
        <dbReference type="ARBA" id="ARBA00022525"/>
    </source>
</evidence>
<dbReference type="InterPro" id="IPR019019">
    <property type="entry name" value="H-type_lectin_domain"/>
</dbReference>
<dbReference type="GO" id="GO:0004674">
    <property type="term" value="F:protein serine/threonine kinase activity"/>
    <property type="evidence" value="ECO:0007669"/>
    <property type="project" value="TreeGrafter"/>
</dbReference>
<evidence type="ECO:0000313" key="5">
    <source>
        <dbReference type="EMBL" id="KAF5357277.1"/>
    </source>
</evidence>
<dbReference type="GO" id="GO:0030246">
    <property type="term" value="F:carbohydrate binding"/>
    <property type="evidence" value="ECO:0007669"/>
    <property type="project" value="InterPro"/>
</dbReference>
<dbReference type="SUPFAM" id="SSF53300">
    <property type="entry name" value="vWA-like"/>
    <property type="match status" value="1"/>
</dbReference>
<dbReference type="Pfam" id="PF09458">
    <property type="entry name" value="H_lectin"/>
    <property type="match status" value="3"/>
</dbReference>
<proteinExistence type="predicted"/>
<keyword evidence="6" id="KW-1185">Reference proteome</keyword>
<dbReference type="GO" id="GO:0007155">
    <property type="term" value="P:cell adhesion"/>
    <property type="evidence" value="ECO:0007669"/>
    <property type="project" value="InterPro"/>
</dbReference>
<dbReference type="SUPFAM" id="SSF141086">
    <property type="entry name" value="Agglutinin HPA-like"/>
    <property type="match status" value="3"/>
</dbReference>
<dbReference type="Gene3D" id="3.40.50.410">
    <property type="entry name" value="von Willebrand factor, type A domain"/>
    <property type="match status" value="1"/>
</dbReference>
<organism evidence="5 6">
    <name type="scientific">Tetrapyrgos nigripes</name>
    <dbReference type="NCBI Taxonomy" id="182062"/>
    <lineage>
        <taxon>Eukaryota</taxon>
        <taxon>Fungi</taxon>
        <taxon>Dikarya</taxon>
        <taxon>Basidiomycota</taxon>
        <taxon>Agaricomycotina</taxon>
        <taxon>Agaricomycetes</taxon>
        <taxon>Agaricomycetidae</taxon>
        <taxon>Agaricales</taxon>
        <taxon>Marasmiineae</taxon>
        <taxon>Marasmiaceae</taxon>
        <taxon>Tetrapyrgos</taxon>
    </lineage>
</organism>
<dbReference type="InterPro" id="IPR052969">
    <property type="entry name" value="Thr-specific_kinase-like"/>
</dbReference>
<reference evidence="5 6" key="1">
    <citation type="journal article" date="2020" name="ISME J.">
        <title>Uncovering the hidden diversity of litter-decomposition mechanisms in mushroom-forming fungi.</title>
        <authorList>
            <person name="Floudas D."/>
            <person name="Bentzer J."/>
            <person name="Ahren D."/>
            <person name="Johansson T."/>
            <person name="Persson P."/>
            <person name="Tunlid A."/>
        </authorList>
    </citation>
    <scope>NUCLEOTIDE SEQUENCE [LARGE SCALE GENOMIC DNA]</scope>
    <source>
        <strain evidence="5 6">CBS 291.85</strain>
    </source>
</reference>
<dbReference type="CDD" id="cd00198">
    <property type="entry name" value="vWFA"/>
    <property type="match status" value="1"/>
</dbReference>
<dbReference type="Proteomes" id="UP000559256">
    <property type="component" value="Unassembled WGS sequence"/>
</dbReference>
<dbReference type="OrthoDB" id="5419324at2759"/>
<dbReference type="PANTHER" id="PTHR47763">
    <property type="entry name" value="ALPHA-PROTEIN KINASE VWKA"/>
    <property type="match status" value="1"/>
</dbReference>
<dbReference type="InterPro" id="IPR002035">
    <property type="entry name" value="VWF_A"/>
</dbReference>
<gene>
    <name evidence="5" type="ORF">D9758_005972</name>
</gene>
<sequence>MANDQLLDLVFVLDATGSMGPWIRSAENSINNIVKQIHDSNKLASPSALRVGVLAYRDVESESFVEFTTKPFPLTSNIDEVHKFLKHLGATGGGDGPEAVATALDVTLNDANVMGWLPSSKGAHRIIVHVTDAPPHGLEDGDPKNPTKDAKTAGMFKNIIRTNEIMKKNSFTYFVVSCGEMGKIYKWAVPFYRRATSGNGYMLPLVRADLLPNAITALALESLALDTALEEMREELKKLSGGEKPSFANDETIPKDRPTFDALLHTVVAPAMTEGPEHRKFTTTEAPMTAEKAIKIIHKICEAKGMKVPTLKTNISYNFTGNALHNWNIMERAKTHEDIIGGLPTPEGIPFTGSGEQAVEIVYEPISEAQVERMAYRYKAKYIDPQSNNPAGKMEAATFNTMEVRPWQNPQAHNVGAIHLKLPNSSPPNILLGVNWLDMNTLRIKSHVLEVTNNRVKVDLESWADTVQYSAGVSLLSIPKSDTDIQFGRFNTMDDHAWTQPKKSTTRRITFARAYSTPPKVVVWLESGDTGAAQNCRIITKAEDITTSGFTLHIDTWADTNIWSGGASWFAYSANRKDIRSGTFSTNDIRVWNSPRLENSAKINFSGGPLSKTPQVFTALNMLDIQRGRNIRVKLRVTDVSSGGLTWHLDSWADTIQYAAGASYITFDH</sequence>
<dbReference type="AlphaFoldDB" id="A0A8H5LHG3"/>
<dbReference type="Gene3D" id="2.60.40.2080">
    <property type="match status" value="3"/>
</dbReference>
<protein>
    <recommendedName>
        <fullName evidence="4">VWFA domain-containing protein</fullName>
    </recommendedName>
</protein>
<dbReference type="EMBL" id="JAACJM010000052">
    <property type="protein sequence ID" value="KAF5357277.1"/>
    <property type="molecule type" value="Genomic_DNA"/>
</dbReference>
<dbReference type="Pfam" id="PF25106">
    <property type="entry name" value="VWA_4"/>
    <property type="match status" value="1"/>
</dbReference>
<dbReference type="InterPro" id="IPR036465">
    <property type="entry name" value="vWFA_dom_sf"/>
</dbReference>
<dbReference type="InterPro" id="IPR037221">
    <property type="entry name" value="H-type_lectin_dom_sf"/>
</dbReference>
<name>A0A8H5LHG3_9AGAR</name>
<dbReference type="GO" id="GO:0005737">
    <property type="term" value="C:cytoplasm"/>
    <property type="evidence" value="ECO:0007669"/>
    <property type="project" value="TreeGrafter"/>
</dbReference>
<evidence type="ECO:0000313" key="6">
    <source>
        <dbReference type="Proteomes" id="UP000559256"/>
    </source>
</evidence>
<dbReference type="InterPro" id="IPR056861">
    <property type="entry name" value="HMCN1-like_VWA"/>
</dbReference>
<dbReference type="PROSITE" id="PS50234">
    <property type="entry name" value="VWFA"/>
    <property type="match status" value="1"/>
</dbReference>
<feature type="domain" description="VWFA" evidence="4">
    <location>
        <begin position="8"/>
        <end position="236"/>
    </location>
</feature>
<keyword evidence="2" id="KW-0964">Secreted</keyword>
<evidence type="ECO:0000259" key="4">
    <source>
        <dbReference type="PROSITE" id="PS50234"/>
    </source>
</evidence>
<evidence type="ECO:0000256" key="1">
    <source>
        <dbReference type="ARBA" id="ARBA00004613"/>
    </source>
</evidence>
<comment type="caution">
    <text evidence="5">The sequence shown here is derived from an EMBL/GenBank/DDBJ whole genome shotgun (WGS) entry which is preliminary data.</text>
</comment>
<dbReference type="PANTHER" id="PTHR47763:SF1">
    <property type="entry name" value="DUF659 DOMAIN-CONTAINING PROTEIN"/>
    <property type="match status" value="1"/>
</dbReference>
<evidence type="ECO:0000256" key="3">
    <source>
        <dbReference type="ARBA" id="ARBA00022729"/>
    </source>
</evidence>